<dbReference type="Proteomes" id="UP000007882">
    <property type="component" value="Chromosome"/>
</dbReference>
<feature type="domain" description="Glycosyltransferase 2-like" evidence="7">
    <location>
        <begin position="3"/>
        <end position="125"/>
    </location>
</feature>
<dbReference type="OrthoDB" id="9810303at2"/>
<dbReference type="STRING" id="512565.AMIS_53080"/>
<keyword evidence="4 6" id="KW-1133">Transmembrane helix</keyword>
<keyword evidence="10" id="KW-1185">Reference proteome</keyword>
<evidence type="ECO:0000256" key="6">
    <source>
        <dbReference type="SAM" id="Phobius"/>
    </source>
</evidence>
<keyword evidence="5 6" id="KW-0472">Membrane</keyword>
<dbReference type="GO" id="GO:0016020">
    <property type="term" value="C:membrane"/>
    <property type="evidence" value="ECO:0007669"/>
    <property type="project" value="UniProtKB-SubCell"/>
</dbReference>
<dbReference type="Pfam" id="PF04138">
    <property type="entry name" value="GtrA_DPMS_TM"/>
    <property type="match status" value="1"/>
</dbReference>
<dbReference type="RefSeq" id="WP_014445416.1">
    <property type="nucleotide sequence ID" value="NC_017093.1"/>
</dbReference>
<evidence type="ECO:0000256" key="3">
    <source>
        <dbReference type="ARBA" id="ARBA00022692"/>
    </source>
</evidence>
<evidence type="ECO:0000256" key="2">
    <source>
        <dbReference type="ARBA" id="ARBA00006739"/>
    </source>
</evidence>
<comment type="similarity">
    <text evidence="2">Belongs to the glycosyltransferase 2 family.</text>
</comment>
<dbReference type="eggNOG" id="COG1216">
    <property type="taxonomic scope" value="Bacteria"/>
</dbReference>
<keyword evidence="9" id="KW-0808">Transferase</keyword>
<evidence type="ECO:0000256" key="1">
    <source>
        <dbReference type="ARBA" id="ARBA00004141"/>
    </source>
</evidence>
<evidence type="ECO:0000259" key="7">
    <source>
        <dbReference type="Pfam" id="PF00535"/>
    </source>
</evidence>
<dbReference type="SUPFAM" id="SSF53448">
    <property type="entry name" value="Nucleotide-diphospho-sugar transferases"/>
    <property type="match status" value="1"/>
</dbReference>
<dbReference type="HOGENOM" id="CLU_033536_2_0_11"/>
<dbReference type="AlphaFoldDB" id="I0HBZ1"/>
<dbReference type="InterPro" id="IPR029044">
    <property type="entry name" value="Nucleotide-diphossugar_trans"/>
</dbReference>
<proteinExistence type="inferred from homology"/>
<reference evidence="9 10" key="1">
    <citation type="submission" date="2012-02" db="EMBL/GenBank/DDBJ databases">
        <title>Complete genome sequence of Actinoplanes missouriensis 431 (= NBRC 102363).</title>
        <authorList>
            <person name="Ohnishi Y."/>
            <person name="Ishikawa J."/>
            <person name="Sekine M."/>
            <person name="Hosoyama A."/>
            <person name="Harada T."/>
            <person name="Narita H."/>
            <person name="Hata T."/>
            <person name="Konno Y."/>
            <person name="Tutikane K."/>
            <person name="Fujita N."/>
            <person name="Horinouchi S."/>
            <person name="Hayakawa M."/>
        </authorList>
    </citation>
    <scope>NUCLEOTIDE SEQUENCE [LARGE SCALE GENOMIC DNA]</scope>
    <source>
        <strain evidence="10">ATCC 14538 / DSM 43046 / CBS 188.64 / JCM 3121 / NBRC 102363 / NCIMB 12654 / NRRL B-3342 / UNCC 431</strain>
    </source>
</reference>
<dbReference type="InterPro" id="IPR001173">
    <property type="entry name" value="Glyco_trans_2-like"/>
</dbReference>
<feature type="transmembrane region" description="Helical" evidence="6">
    <location>
        <begin position="287"/>
        <end position="306"/>
    </location>
</feature>
<feature type="transmembrane region" description="Helical" evidence="6">
    <location>
        <begin position="312"/>
        <end position="333"/>
    </location>
</feature>
<evidence type="ECO:0000313" key="10">
    <source>
        <dbReference type="Proteomes" id="UP000007882"/>
    </source>
</evidence>
<dbReference type="PANTHER" id="PTHR48090:SF6">
    <property type="entry name" value="SLR5056 PROTEIN"/>
    <property type="match status" value="1"/>
</dbReference>
<feature type="domain" description="GtrA/DPMS transmembrane" evidence="8">
    <location>
        <begin position="223"/>
        <end position="334"/>
    </location>
</feature>
<dbReference type="CDD" id="cd04179">
    <property type="entry name" value="DPM_DPG-synthase_like"/>
    <property type="match status" value="1"/>
</dbReference>
<dbReference type="InterPro" id="IPR050256">
    <property type="entry name" value="Glycosyltransferase_2"/>
</dbReference>
<name>I0HBZ1_ACTM4</name>
<dbReference type="GO" id="GO:0000271">
    <property type="term" value="P:polysaccharide biosynthetic process"/>
    <property type="evidence" value="ECO:0007669"/>
    <property type="project" value="InterPro"/>
</dbReference>
<dbReference type="PANTHER" id="PTHR48090">
    <property type="entry name" value="UNDECAPRENYL-PHOSPHATE 4-DEOXY-4-FORMAMIDO-L-ARABINOSE TRANSFERASE-RELATED"/>
    <property type="match status" value="1"/>
</dbReference>
<evidence type="ECO:0000259" key="8">
    <source>
        <dbReference type="Pfam" id="PF04138"/>
    </source>
</evidence>
<dbReference type="EMBL" id="AP012319">
    <property type="protein sequence ID" value="BAL90528.1"/>
    <property type="molecule type" value="Genomic_DNA"/>
</dbReference>
<protein>
    <submittedName>
        <fullName evidence="9">Putative glycosyltransferase</fullName>
    </submittedName>
</protein>
<accession>I0HBZ1</accession>
<dbReference type="PATRIC" id="fig|512565.3.peg.5302"/>
<evidence type="ECO:0000313" key="9">
    <source>
        <dbReference type="EMBL" id="BAL90528.1"/>
    </source>
</evidence>
<feature type="transmembrane region" description="Helical" evidence="6">
    <location>
        <begin position="216"/>
        <end position="242"/>
    </location>
</feature>
<sequence length="356" mass="37969">MIVLIPAYQPDQRLVELCRSLGHYRIVVVDDGSGSAYTAVFNAARAAGADVLTLDHNRGKGFALKTGFAHIAARHPGQDVVCADSDGQHRPDDIAAVAGRVAVTEAAMVLGVRRFTGTVPARSRFGNTVTRGLFRLVTGRSVSDTQTGLRGYPSWVLKWLGDTPGDRFEYELRLLLRAAREDLAIEELEIATVYLDGNRSSHFRPLQDSVRIYRPLLGSVFAFAGSSLLAFAVDAALLAVLVTASGHLIASAIAARLVSATLNYTVNRRTVFGPVAPHRKAAPRYAALALLSLAANVALLRALAGLSGSLPVAKLVTEVSLFTAGFVIQRAFVFSRNRVRTAIAPRPMAGTGLPSG</sequence>
<comment type="subcellular location">
    <subcellularLocation>
        <location evidence="1">Membrane</location>
        <topology evidence="1">Multi-pass membrane protein</topology>
    </subcellularLocation>
</comment>
<evidence type="ECO:0000256" key="5">
    <source>
        <dbReference type="ARBA" id="ARBA00023136"/>
    </source>
</evidence>
<dbReference type="GO" id="GO:0016740">
    <property type="term" value="F:transferase activity"/>
    <property type="evidence" value="ECO:0007669"/>
    <property type="project" value="UniProtKB-KW"/>
</dbReference>
<organism evidence="9 10">
    <name type="scientific">Actinoplanes missouriensis (strain ATCC 14538 / DSM 43046 / CBS 188.64 / JCM 3121 / NBRC 102363 / NCIMB 12654 / NRRL B-3342 / UNCC 431)</name>
    <dbReference type="NCBI Taxonomy" id="512565"/>
    <lineage>
        <taxon>Bacteria</taxon>
        <taxon>Bacillati</taxon>
        <taxon>Actinomycetota</taxon>
        <taxon>Actinomycetes</taxon>
        <taxon>Micromonosporales</taxon>
        <taxon>Micromonosporaceae</taxon>
        <taxon>Actinoplanes</taxon>
    </lineage>
</organism>
<dbReference type="InterPro" id="IPR007267">
    <property type="entry name" value="GtrA_DPMS_TM"/>
</dbReference>
<dbReference type="KEGG" id="ams:AMIS_53080"/>
<evidence type="ECO:0000256" key="4">
    <source>
        <dbReference type="ARBA" id="ARBA00022989"/>
    </source>
</evidence>
<dbReference type="Gene3D" id="3.90.550.10">
    <property type="entry name" value="Spore Coat Polysaccharide Biosynthesis Protein SpsA, Chain A"/>
    <property type="match status" value="1"/>
</dbReference>
<gene>
    <name evidence="9" type="ordered locus">AMIS_53080</name>
</gene>
<dbReference type="Pfam" id="PF00535">
    <property type="entry name" value="Glycos_transf_2"/>
    <property type="match status" value="1"/>
</dbReference>
<keyword evidence="3 6" id="KW-0812">Transmembrane</keyword>